<dbReference type="OrthoDB" id="354666at2"/>
<sequence>MSEETNEISLFERNLFRRGVSLIVYTKYGLSAVFLLGVAANFATKSFIPNFIGSIIFLLNGLVPGYFLRKDKEIKKSWAFTIIFIDLLILVSFFYLDIYNNYTKGDASNTINAGIFYIIFVFIAIYSSFLFESKLVMIVGIISTCLYLGGIYLSAKLGAALVGKPSPDMLRANHVIVATEVQKVIFYFGVIFSLRFVVALIREMQSDLKTKLKETLEKQNFISNKSIQLEKSASTLAASVDTLQSMSDVLHNQSQNQAASVEEISASVEELSSSAISSANLVEDQVARVKIVDQNFLSLQNISENVKTKTTKIAKDVSLSADFSKKVKTSSEELNSIYSELNQAFSKVEEINQMMSDIADQTNLLALNASIEAARAGEHGRGFAVVAQEVAKLAERSQSNAGTIAKIVKDAGLKINEGTRYSKEVKSQVESQNQELLRIESEILSLEGHVTDQETLNSQLRLTFSELHVLSEQIGMIAKEQMTGSKEINHAITVIDETTQKLADSVQLLYEEINAIHTQSKQLTLT</sequence>
<keyword evidence="1" id="KW-0145">Chemotaxis</keyword>
<proteinExistence type="inferred from homology"/>
<evidence type="ECO:0000259" key="5">
    <source>
        <dbReference type="PROSITE" id="PS50111"/>
    </source>
</evidence>
<dbReference type="InterPro" id="IPR004089">
    <property type="entry name" value="MCPsignal_dom"/>
</dbReference>
<feature type="transmembrane region" description="Helical" evidence="4">
    <location>
        <begin position="136"/>
        <end position="155"/>
    </location>
</feature>
<dbReference type="InterPro" id="IPR000727">
    <property type="entry name" value="T_SNARE_dom"/>
</dbReference>
<dbReference type="GO" id="GO:0006935">
    <property type="term" value="P:chemotaxis"/>
    <property type="evidence" value="ECO:0007669"/>
    <property type="project" value="UniProtKB-KW"/>
</dbReference>
<organism evidence="7 8">
    <name type="scientific">Leptospira harrisiae</name>
    <dbReference type="NCBI Taxonomy" id="2023189"/>
    <lineage>
        <taxon>Bacteria</taxon>
        <taxon>Pseudomonadati</taxon>
        <taxon>Spirochaetota</taxon>
        <taxon>Spirochaetia</taxon>
        <taxon>Leptospirales</taxon>
        <taxon>Leptospiraceae</taxon>
        <taxon>Leptospira</taxon>
    </lineage>
</organism>
<evidence type="ECO:0000256" key="2">
    <source>
        <dbReference type="ARBA" id="ARBA00029447"/>
    </source>
</evidence>
<accession>A0A2N0AHS8</accession>
<keyword evidence="8" id="KW-1185">Reference proteome</keyword>
<name>A0A2N0AHS8_9LEPT</name>
<keyword evidence="4" id="KW-1133">Transmembrane helix</keyword>
<dbReference type="GO" id="GO:0007165">
    <property type="term" value="P:signal transduction"/>
    <property type="evidence" value="ECO:0007669"/>
    <property type="project" value="UniProtKB-KW"/>
</dbReference>
<dbReference type="RefSeq" id="WP_100744354.1">
    <property type="nucleotide sequence ID" value="NZ_NPDW01000002.1"/>
</dbReference>
<comment type="caution">
    <text evidence="7">The sequence shown here is derived from an EMBL/GenBank/DDBJ whole genome shotgun (WGS) entry which is preliminary data.</text>
</comment>
<evidence type="ECO:0000256" key="4">
    <source>
        <dbReference type="SAM" id="Phobius"/>
    </source>
</evidence>
<dbReference type="Pfam" id="PF00015">
    <property type="entry name" value="MCPsignal"/>
    <property type="match status" value="1"/>
</dbReference>
<feature type="transmembrane region" description="Helical" evidence="4">
    <location>
        <begin position="48"/>
        <end position="68"/>
    </location>
</feature>
<feature type="transmembrane region" description="Helical" evidence="4">
    <location>
        <begin position="20"/>
        <end position="42"/>
    </location>
</feature>
<evidence type="ECO:0000313" key="7">
    <source>
        <dbReference type="EMBL" id="PJZ83840.1"/>
    </source>
</evidence>
<dbReference type="PROSITE" id="PS50111">
    <property type="entry name" value="CHEMOTAXIS_TRANSDUC_2"/>
    <property type="match status" value="1"/>
</dbReference>
<dbReference type="Gene3D" id="1.10.287.950">
    <property type="entry name" value="Methyl-accepting chemotaxis protein"/>
    <property type="match status" value="1"/>
</dbReference>
<feature type="transmembrane region" description="Helical" evidence="4">
    <location>
        <begin position="111"/>
        <end position="129"/>
    </location>
</feature>
<protein>
    <submittedName>
        <fullName evidence="7">Chemotaxis protein</fullName>
    </submittedName>
</protein>
<dbReference type="PANTHER" id="PTHR43531">
    <property type="entry name" value="PROTEIN ICFG"/>
    <property type="match status" value="1"/>
</dbReference>
<evidence type="ECO:0000256" key="3">
    <source>
        <dbReference type="PROSITE-ProRule" id="PRU00284"/>
    </source>
</evidence>
<dbReference type="AlphaFoldDB" id="A0A2N0AHS8"/>
<feature type="transmembrane region" description="Helical" evidence="4">
    <location>
        <begin position="80"/>
        <end position="99"/>
    </location>
</feature>
<dbReference type="SMART" id="SM00283">
    <property type="entry name" value="MA"/>
    <property type="match status" value="1"/>
</dbReference>
<feature type="domain" description="T-SNARE coiled-coil homology" evidence="6">
    <location>
        <begin position="251"/>
        <end position="313"/>
    </location>
</feature>
<reference evidence="7 8" key="1">
    <citation type="submission" date="2017-07" db="EMBL/GenBank/DDBJ databases">
        <title>Leptospira spp. isolated from tropical soils.</title>
        <authorList>
            <person name="Thibeaux R."/>
            <person name="Iraola G."/>
            <person name="Ferres I."/>
            <person name="Bierque E."/>
            <person name="Girault D."/>
            <person name="Soupe-Gilbert M.-E."/>
            <person name="Picardeau M."/>
            <person name="Goarant C."/>
        </authorList>
    </citation>
    <scope>NUCLEOTIDE SEQUENCE [LARGE SCALE GENOMIC DNA]</scope>
    <source>
        <strain evidence="7 8">FH2-B-A1</strain>
    </source>
</reference>
<dbReference type="PROSITE" id="PS50192">
    <property type="entry name" value="T_SNARE"/>
    <property type="match status" value="1"/>
</dbReference>
<dbReference type="InterPro" id="IPR051310">
    <property type="entry name" value="MCP_chemotaxis"/>
</dbReference>
<dbReference type="GO" id="GO:0005886">
    <property type="term" value="C:plasma membrane"/>
    <property type="evidence" value="ECO:0007669"/>
    <property type="project" value="TreeGrafter"/>
</dbReference>
<comment type="similarity">
    <text evidence="2">Belongs to the methyl-accepting chemotaxis (MCP) protein family.</text>
</comment>
<evidence type="ECO:0000259" key="6">
    <source>
        <dbReference type="PROSITE" id="PS50192"/>
    </source>
</evidence>
<dbReference type="EMBL" id="NPDX01000004">
    <property type="protein sequence ID" value="PJZ83840.1"/>
    <property type="molecule type" value="Genomic_DNA"/>
</dbReference>
<evidence type="ECO:0000256" key="1">
    <source>
        <dbReference type="ARBA" id="ARBA00022500"/>
    </source>
</evidence>
<feature type="domain" description="Methyl-accepting transducer" evidence="5">
    <location>
        <begin position="232"/>
        <end position="496"/>
    </location>
</feature>
<evidence type="ECO:0000313" key="8">
    <source>
        <dbReference type="Proteomes" id="UP000232145"/>
    </source>
</evidence>
<dbReference type="SUPFAM" id="SSF58104">
    <property type="entry name" value="Methyl-accepting chemotaxis protein (MCP) signaling domain"/>
    <property type="match status" value="1"/>
</dbReference>
<keyword evidence="4" id="KW-0812">Transmembrane</keyword>
<keyword evidence="3" id="KW-0807">Transducer</keyword>
<dbReference type="Proteomes" id="UP000232145">
    <property type="component" value="Unassembled WGS sequence"/>
</dbReference>
<dbReference type="GO" id="GO:0004888">
    <property type="term" value="F:transmembrane signaling receptor activity"/>
    <property type="evidence" value="ECO:0007669"/>
    <property type="project" value="TreeGrafter"/>
</dbReference>
<keyword evidence="4" id="KW-0472">Membrane</keyword>
<feature type="transmembrane region" description="Helical" evidence="4">
    <location>
        <begin position="184"/>
        <end position="201"/>
    </location>
</feature>
<dbReference type="PANTHER" id="PTHR43531:SF11">
    <property type="entry name" value="METHYL-ACCEPTING CHEMOTAXIS PROTEIN 3"/>
    <property type="match status" value="1"/>
</dbReference>
<gene>
    <name evidence="7" type="ORF">CH364_13815</name>
</gene>